<gene>
    <name evidence="7" type="ORF">AARE701A_LOCUS20211</name>
</gene>
<organism evidence="7 8">
    <name type="scientific">Arabidopsis arenosa</name>
    <name type="common">Sand rock-cress</name>
    <name type="synonym">Cardaminopsis arenosa</name>
    <dbReference type="NCBI Taxonomy" id="38785"/>
    <lineage>
        <taxon>Eukaryota</taxon>
        <taxon>Viridiplantae</taxon>
        <taxon>Streptophyta</taxon>
        <taxon>Embryophyta</taxon>
        <taxon>Tracheophyta</taxon>
        <taxon>Spermatophyta</taxon>
        <taxon>Magnoliopsida</taxon>
        <taxon>eudicotyledons</taxon>
        <taxon>Gunneridae</taxon>
        <taxon>Pentapetalae</taxon>
        <taxon>rosids</taxon>
        <taxon>malvids</taxon>
        <taxon>Brassicales</taxon>
        <taxon>Brassicaceae</taxon>
        <taxon>Camelineae</taxon>
        <taxon>Arabidopsis</taxon>
    </lineage>
</organism>
<proteinExistence type="predicted"/>
<keyword evidence="2" id="KW-0808">Transferase</keyword>
<dbReference type="PANTHER" id="PTHR31009">
    <property type="entry name" value="S-ADENOSYL-L-METHIONINE:CARBOXYL METHYLTRANSFERASE FAMILY PROTEIN"/>
    <property type="match status" value="1"/>
</dbReference>
<dbReference type="GO" id="GO:0046872">
    <property type="term" value="F:metal ion binding"/>
    <property type="evidence" value="ECO:0007669"/>
    <property type="project" value="UniProtKB-KW"/>
</dbReference>
<keyword evidence="5" id="KW-0460">Magnesium</keyword>
<evidence type="ECO:0000256" key="2">
    <source>
        <dbReference type="ARBA" id="ARBA00022679"/>
    </source>
</evidence>
<dbReference type="AlphaFoldDB" id="A0A8S2B0N9"/>
<dbReference type="Gene3D" id="1.10.1200.270">
    <property type="entry name" value="Methyltransferase, alpha-helical capping domain"/>
    <property type="match status" value="1"/>
</dbReference>
<dbReference type="EMBL" id="LR999457">
    <property type="protein sequence ID" value="CAE6207046.1"/>
    <property type="molecule type" value="Genomic_DNA"/>
</dbReference>
<accession>A0A8S2B0N9</accession>
<evidence type="ECO:0000256" key="5">
    <source>
        <dbReference type="ARBA" id="ARBA00022842"/>
    </source>
</evidence>
<keyword evidence="3" id="KW-0949">S-adenosyl-L-methionine</keyword>
<protein>
    <submittedName>
        <fullName evidence="7">Uncharacterized protein</fullName>
    </submittedName>
</protein>
<keyword evidence="8" id="KW-1185">Reference proteome</keyword>
<evidence type="ECO:0000256" key="1">
    <source>
        <dbReference type="ARBA" id="ARBA00022603"/>
    </source>
</evidence>
<evidence type="ECO:0000256" key="6">
    <source>
        <dbReference type="SAM" id="SignalP"/>
    </source>
</evidence>
<dbReference type="InterPro" id="IPR005299">
    <property type="entry name" value="MeTrfase_7"/>
</dbReference>
<sequence>MLSAFLGHASAIAIASPVVSIVGISYIQCNNLVEEVTKAYEIQFKIDMGSFLEARAEEIVSGGLMILSGQCLPDGIPKALTWQGVVIDMIGDCLMDMAKLGITSKEKIELFSLPTYIPHISEFKANIEQNENFRIETMEEISHPMDYMPLTNDFITSMFRAILNTIIEEHFGDGVVDELFDRLAKKLDKYPIDFKMFFGLDYINIPGTFIPKVWKFAQSQKKR</sequence>
<dbReference type="GO" id="GO:0008168">
    <property type="term" value="F:methyltransferase activity"/>
    <property type="evidence" value="ECO:0007669"/>
    <property type="project" value="UniProtKB-KW"/>
</dbReference>
<dbReference type="Pfam" id="PF03492">
    <property type="entry name" value="Methyltransf_7"/>
    <property type="match status" value="1"/>
</dbReference>
<name>A0A8S2B0N9_ARAAE</name>
<evidence type="ECO:0000256" key="4">
    <source>
        <dbReference type="ARBA" id="ARBA00022723"/>
    </source>
</evidence>
<evidence type="ECO:0000313" key="8">
    <source>
        <dbReference type="Proteomes" id="UP000682877"/>
    </source>
</evidence>
<feature type="chain" id="PRO_5035748287" evidence="6">
    <location>
        <begin position="16"/>
        <end position="223"/>
    </location>
</feature>
<dbReference type="Gene3D" id="3.40.50.150">
    <property type="entry name" value="Vaccinia Virus protein VP39"/>
    <property type="match status" value="1"/>
</dbReference>
<evidence type="ECO:0000256" key="3">
    <source>
        <dbReference type="ARBA" id="ARBA00022691"/>
    </source>
</evidence>
<keyword evidence="4" id="KW-0479">Metal-binding</keyword>
<feature type="signal peptide" evidence="6">
    <location>
        <begin position="1"/>
        <end position="15"/>
    </location>
</feature>
<reference evidence="7" key="1">
    <citation type="submission" date="2021-01" db="EMBL/GenBank/DDBJ databases">
        <authorList>
            <person name="Bezrukov I."/>
        </authorList>
    </citation>
    <scope>NUCLEOTIDE SEQUENCE</scope>
</reference>
<keyword evidence="6" id="KW-0732">Signal</keyword>
<dbReference type="SUPFAM" id="SSF53335">
    <property type="entry name" value="S-adenosyl-L-methionine-dependent methyltransferases"/>
    <property type="match status" value="1"/>
</dbReference>
<evidence type="ECO:0000313" key="7">
    <source>
        <dbReference type="EMBL" id="CAE6207046.1"/>
    </source>
</evidence>
<dbReference type="InterPro" id="IPR042086">
    <property type="entry name" value="MeTrfase_capping"/>
</dbReference>
<dbReference type="GO" id="GO:0032259">
    <property type="term" value="P:methylation"/>
    <property type="evidence" value="ECO:0007669"/>
    <property type="project" value="UniProtKB-KW"/>
</dbReference>
<dbReference type="InterPro" id="IPR029063">
    <property type="entry name" value="SAM-dependent_MTases_sf"/>
</dbReference>
<keyword evidence="1" id="KW-0489">Methyltransferase</keyword>
<dbReference type="Proteomes" id="UP000682877">
    <property type="component" value="Chromosome 7"/>
</dbReference>